<feature type="domain" description="Glycosyltransferase 2-like" evidence="1">
    <location>
        <begin position="6"/>
        <end position="169"/>
    </location>
</feature>
<dbReference type="PANTHER" id="PTHR22916:SF3">
    <property type="entry name" value="UDP-GLCNAC:BETAGAL BETA-1,3-N-ACETYLGLUCOSAMINYLTRANSFERASE-LIKE PROTEIN 1"/>
    <property type="match status" value="1"/>
</dbReference>
<reference evidence="2 3" key="1">
    <citation type="submission" date="2022-05" db="EMBL/GenBank/DDBJ databases">
        <title>Corynebacterium sp. B5-R-101 sp. nov., isolated from human feces.</title>
        <authorList>
            <person name="Shamsuzzaman M."/>
            <person name="Dahal R.H."/>
        </authorList>
    </citation>
    <scope>NUCLEOTIDE SEQUENCE [LARGE SCALE GENOMIC DNA]</scope>
    <source>
        <strain evidence="2 3">B5-R-101</strain>
    </source>
</reference>
<evidence type="ECO:0000313" key="3">
    <source>
        <dbReference type="Proteomes" id="UP001203579"/>
    </source>
</evidence>
<keyword evidence="2" id="KW-0328">Glycosyltransferase</keyword>
<keyword evidence="3" id="KW-1185">Reference proteome</keyword>
<dbReference type="EMBL" id="JAMKFF010000004">
    <property type="protein sequence ID" value="MCL8493847.1"/>
    <property type="molecule type" value="Genomic_DNA"/>
</dbReference>
<gene>
    <name evidence="2" type="ORF">M5J06_06845</name>
</gene>
<dbReference type="GO" id="GO:0016757">
    <property type="term" value="F:glycosyltransferase activity"/>
    <property type="evidence" value="ECO:0007669"/>
    <property type="project" value="UniProtKB-KW"/>
</dbReference>
<protein>
    <submittedName>
        <fullName evidence="2">Glycosyltransferase</fullName>
        <ecNumber evidence="2">2.4.-.-</ecNumber>
    </submittedName>
</protein>
<proteinExistence type="predicted"/>
<dbReference type="Pfam" id="PF00535">
    <property type="entry name" value="Glycos_transf_2"/>
    <property type="match status" value="1"/>
</dbReference>
<dbReference type="PANTHER" id="PTHR22916">
    <property type="entry name" value="GLYCOSYLTRANSFERASE"/>
    <property type="match status" value="1"/>
</dbReference>
<comment type="caution">
    <text evidence="2">The sequence shown here is derived from an EMBL/GenBank/DDBJ whole genome shotgun (WGS) entry which is preliminary data.</text>
</comment>
<keyword evidence="2" id="KW-0808">Transferase</keyword>
<evidence type="ECO:0000259" key="1">
    <source>
        <dbReference type="Pfam" id="PF00535"/>
    </source>
</evidence>
<dbReference type="Gene3D" id="3.40.50.2000">
    <property type="entry name" value="Glycogen Phosphorylase B"/>
    <property type="match status" value="1"/>
</dbReference>
<name>A0ABT0T9V4_9CORY</name>
<accession>A0ABT0T9V4</accession>
<dbReference type="SUPFAM" id="SSF53756">
    <property type="entry name" value="UDP-Glycosyltransferase/glycogen phosphorylase"/>
    <property type="match status" value="1"/>
</dbReference>
<dbReference type="InterPro" id="IPR001173">
    <property type="entry name" value="Glyco_trans_2-like"/>
</dbReference>
<dbReference type="EC" id="2.4.-.-" evidence="2"/>
<sequence>MEPLLSIIVPSYNVSSKIFDCFSSLDALKKRVEDLEVIFADDKSTDDTYDKVLEFSSTRDWVTCFQLPANTGTPSVPRNQALKVAKGKYVFHLDSDDKILADGILAELSLAERTQADVVRAPLLRFDGRSELKMNVIPDWDESMPRIERVRRVVRYHSTTVCGLYRRKFMMDEGLEWPEDLRLAEDAIFLYKALVKANVQYSAEPDFRYNTVKVGTKSSSTQQYQKRELDNHLSAWRRSADILSTIGIDYFGLRGQIALQAAFQNMIRYNQGGFAEEDFRRLSDFLNEFEPQVRAFTYGPRFAQLRDFVLDGKYAEFQEAIKIRLLIAGYDLRFILPAVPELSKYYQVCVDEWTGHDSHDEERSRRLLDWADSIHCEWMLGNAVWYSKNKNPRQSLAVRLHRFETTKDYGNQLDRAAVDKVITIAPGMFEETQSVFGFDREIVTYVPNYIQTSEYMTSSDPAKVFNLVMVGSIPIRKGYRRALELLRQLKEVDPRYSLTVFGRRPDELGWVINDPAEREYFSECERFIERNGLGSAVHFQGWVDTKTELADKGFVLSLSDAEGSHVAAAEGFAASNITLLRPWAGAEYMYPNQYIFDSLADMRDYVLECRDYEVFKARAKEGRDYVEDRYRMERFIELYTSTMPIPHSVP</sequence>
<dbReference type="SUPFAM" id="SSF53448">
    <property type="entry name" value="Nucleotide-diphospho-sugar transferases"/>
    <property type="match status" value="1"/>
</dbReference>
<dbReference type="Proteomes" id="UP001203579">
    <property type="component" value="Unassembled WGS sequence"/>
</dbReference>
<dbReference type="CDD" id="cd00761">
    <property type="entry name" value="Glyco_tranf_GTA_type"/>
    <property type="match status" value="1"/>
</dbReference>
<dbReference type="Gene3D" id="3.90.550.10">
    <property type="entry name" value="Spore Coat Polysaccharide Biosynthesis Protein SpsA, Chain A"/>
    <property type="match status" value="1"/>
</dbReference>
<dbReference type="InterPro" id="IPR029044">
    <property type="entry name" value="Nucleotide-diphossugar_trans"/>
</dbReference>
<evidence type="ECO:0000313" key="2">
    <source>
        <dbReference type="EMBL" id="MCL8493847.1"/>
    </source>
</evidence>
<organism evidence="2 3">
    <name type="scientific">Corynebacterium intestinale</name>
    <dbReference type="NCBI Taxonomy" id="2943492"/>
    <lineage>
        <taxon>Bacteria</taxon>
        <taxon>Bacillati</taxon>
        <taxon>Actinomycetota</taxon>
        <taxon>Actinomycetes</taxon>
        <taxon>Mycobacteriales</taxon>
        <taxon>Corynebacteriaceae</taxon>
        <taxon>Corynebacterium</taxon>
    </lineage>
</organism>
<dbReference type="RefSeq" id="WP_250224271.1">
    <property type="nucleotide sequence ID" value="NZ_JAMFTR010000004.1"/>
</dbReference>